<feature type="region of interest" description="Disordered" evidence="1">
    <location>
        <begin position="1"/>
        <end position="33"/>
    </location>
</feature>
<dbReference type="InterPro" id="IPR028096">
    <property type="entry name" value="EfeO_Cupredoxin"/>
</dbReference>
<dbReference type="Proteomes" id="UP000279859">
    <property type="component" value="Unassembled WGS sequence"/>
</dbReference>
<dbReference type="RefSeq" id="WP_123044480.1">
    <property type="nucleotide sequence ID" value="NZ_RDSR01000001.1"/>
</dbReference>
<accession>A0A3M8LPN3</accession>
<dbReference type="InterPro" id="IPR008972">
    <property type="entry name" value="Cupredoxin"/>
</dbReference>
<protein>
    <recommendedName>
        <fullName evidence="2">EfeO-type cupredoxin-like domain-containing protein</fullName>
    </recommendedName>
</protein>
<dbReference type="AlphaFoldDB" id="A0A3M8LPN3"/>
<organism evidence="3 4">
    <name type="scientific">Cryobacterium tepidiphilum</name>
    <dbReference type="NCBI Taxonomy" id="2486026"/>
    <lineage>
        <taxon>Bacteria</taxon>
        <taxon>Bacillati</taxon>
        <taxon>Actinomycetota</taxon>
        <taxon>Actinomycetes</taxon>
        <taxon>Micrococcales</taxon>
        <taxon>Microbacteriaceae</taxon>
        <taxon>Cryobacterium</taxon>
    </lineage>
</organism>
<dbReference type="OrthoDB" id="574459at2"/>
<dbReference type="Pfam" id="PF13473">
    <property type="entry name" value="Cupredoxin_1"/>
    <property type="match status" value="1"/>
</dbReference>
<evidence type="ECO:0000313" key="4">
    <source>
        <dbReference type="Proteomes" id="UP000279859"/>
    </source>
</evidence>
<proteinExistence type="predicted"/>
<dbReference type="EMBL" id="RDSR01000001">
    <property type="protein sequence ID" value="RNE67450.1"/>
    <property type="molecule type" value="Genomic_DNA"/>
</dbReference>
<evidence type="ECO:0000313" key="3">
    <source>
        <dbReference type="EMBL" id="RNE67450.1"/>
    </source>
</evidence>
<gene>
    <name evidence="3" type="ORF">EEJ31_00055</name>
</gene>
<keyword evidence="4" id="KW-1185">Reference proteome</keyword>
<sequence length="116" mass="11566">MSAPAQTPAASSAAPDTSAPSSDEATPSASADAAEPAMITIKNFAYDVPATVAPGATIMVTDADGTSHTITADDGKAFDLPVPGGGSATFTAPMKPGSYPFHCTYHANMHGVLVVK</sequence>
<feature type="domain" description="EfeO-type cupredoxin-like" evidence="2">
    <location>
        <begin position="28"/>
        <end position="115"/>
    </location>
</feature>
<feature type="compositionally biased region" description="Low complexity" evidence="1">
    <location>
        <begin position="1"/>
        <end position="23"/>
    </location>
</feature>
<evidence type="ECO:0000259" key="2">
    <source>
        <dbReference type="Pfam" id="PF13473"/>
    </source>
</evidence>
<name>A0A3M8LPN3_9MICO</name>
<comment type="caution">
    <text evidence="3">The sequence shown here is derived from an EMBL/GenBank/DDBJ whole genome shotgun (WGS) entry which is preliminary data.</text>
</comment>
<dbReference type="SUPFAM" id="SSF49503">
    <property type="entry name" value="Cupredoxins"/>
    <property type="match status" value="1"/>
</dbReference>
<dbReference type="Gene3D" id="2.60.40.420">
    <property type="entry name" value="Cupredoxins - blue copper proteins"/>
    <property type="match status" value="1"/>
</dbReference>
<reference evidence="3 4" key="1">
    <citation type="submission" date="2018-11" db="EMBL/GenBank/DDBJ databases">
        <title>Cryobacterium sp. nov., isolated from rhizosphere soil of lettuce.</title>
        <authorList>
            <person name="Wang Y."/>
        </authorList>
    </citation>
    <scope>NUCLEOTIDE SEQUENCE [LARGE SCALE GENOMIC DNA]</scope>
    <source>
        <strain evidence="3 4">NEAU-85</strain>
    </source>
</reference>
<evidence type="ECO:0000256" key="1">
    <source>
        <dbReference type="SAM" id="MobiDB-lite"/>
    </source>
</evidence>